<protein>
    <recommendedName>
        <fullName evidence="3">Copia protein</fullName>
    </recommendedName>
</protein>
<proteinExistence type="predicted"/>
<name>A0A371FPC2_MUCPR</name>
<keyword evidence="2" id="KW-1185">Reference proteome</keyword>
<evidence type="ECO:0008006" key="3">
    <source>
        <dbReference type="Google" id="ProtNLM"/>
    </source>
</evidence>
<reference evidence="1" key="1">
    <citation type="submission" date="2018-05" db="EMBL/GenBank/DDBJ databases">
        <title>Draft genome of Mucuna pruriens seed.</title>
        <authorList>
            <person name="Nnadi N.E."/>
            <person name="Vos R."/>
            <person name="Hasami M.H."/>
            <person name="Devisetty U.K."/>
            <person name="Aguiy J.C."/>
        </authorList>
    </citation>
    <scope>NUCLEOTIDE SEQUENCE [LARGE SCALE GENOMIC DNA]</scope>
    <source>
        <strain evidence="1">JCA_2017</strain>
    </source>
</reference>
<sequence length="190" mass="21545">MPKYREQTIYTFLNAPCDNHWDVMVCILSYTKSAVGKGYFMRIKAMLKWKTCLMEKKEANIAARSSAEAEYQAVAYIEASAFIYQDGKIIALRSPLVKTSTTWSLVGSNQSGQQGRMILTSQMHHDPFFSHYKVKNRCIISKLLGWLSSSLSLPTPTFTLIYDNILAQHYLFTNRSILDSGAERPTPELG</sequence>
<dbReference type="AlphaFoldDB" id="A0A371FPC2"/>
<organism evidence="1 2">
    <name type="scientific">Mucuna pruriens</name>
    <name type="common">Velvet bean</name>
    <name type="synonym">Dolichos pruriens</name>
    <dbReference type="NCBI Taxonomy" id="157652"/>
    <lineage>
        <taxon>Eukaryota</taxon>
        <taxon>Viridiplantae</taxon>
        <taxon>Streptophyta</taxon>
        <taxon>Embryophyta</taxon>
        <taxon>Tracheophyta</taxon>
        <taxon>Spermatophyta</taxon>
        <taxon>Magnoliopsida</taxon>
        <taxon>eudicotyledons</taxon>
        <taxon>Gunneridae</taxon>
        <taxon>Pentapetalae</taxon>
        <taxon>rosids</taxon>
        <taxon>fabids</taxon>
        <taxon>Fabales</taxon>
        <taxon>Fabaceae</taxon>
        <taxon>Papilionoideae</taxon>
        <taxon>50 kb inversion clade</taxon>
        <taxon>NPAAA clade</taxon>
        <taxon>indigoferoid/millettioid clade</taxon>
        <taxon>Phaseoleae</taxon>
        <taxon>Mucuna</taxon>
    </lineage>
</organism>
<dbReference type="EMBL" id="QJKJ01008343">
    <property type="protein sequence ID" value="RDX80040.1"/>
    <property type="molecule type" value="Genomic_DNA"/>
</dbReference>
<comment type="caution">
    <text evidence="1">The sequence shown here is derived from an EMBL/GenBank/DDBJ whole genome shotgun (WGS) entry which is preliminary data.</text>
</comment>
<feature type="non-terminal residue" evidence="1">
    <location>
        <position position="190"/>
    </location>
</feature>
<evidence type="ECO:0000313" key="1">
    <source>
        <dbReference type="EMBL" id="RDX80040.1"/>
    </source>
</evidence>
<gene>
    <name evidence="1" type="ORF">CR513_39456</name>
</gene>
<accession>A0A371FPC2</accession>
<evidence type="ECO:0000313" key="2">
    <source>
        <dbReference type="Proteomes" id="UP000257109"/>
    </source>
</evidence>
<dbReference type="Proteomes" id="UP000257109">
    <property type="component" value="Unassembled WGS sequence"/>
</dbReference>